<name>A0AB39S430_9ACTN</name>
<proteinExistence type="predicted"/>
<evidence type="ECO:0000313" key="2">
    <source>
        <dbReference type="EMBL" id="XDQ62338.1"/>
    </source>
</evidence>
<dbReference type="EMBL" id="CP163440">
    <property type="protein sequence ID" value="XDQ62338.1"/>
    <property type="molecule type" value="Genomic_DNA"/>
</dbReference>
<reference evidence="2" key="1">
    <citation type="submission" date="2024-07" db="EMBL/GenBank/DDBJ databases">
        <authorList>
            <person name="Yu S.T."/>
        </authorList>
    </citation>
    <scope>NUCLEOTIDE SEQUENCE</scope>
    <source>
        <strain evidence="2">R35</strain>
    </source>
</reference>
<accession>A0AB39S430</accession>
<dbReference type="RefSeq" id="WP_369258875.1">
    <property type="nucleotide sequence ID" value="NZ_CP163440.1"/>
</dbReference>
<evidence type="ECO:0008006" key="3">
    <source>
        <dbReference type="Google" id="ProtNLM"/>
    </source>
</evidence>
<sequence length="196" mass="21149">MTSTDLPNQILTVARASLSARTRWDEMPELLVFKRHSDTGVSVQPLPIPDLLWELFHPAEVIVASARATRTTTIAAEADTVALALRSEGFAITPDTSPQAAEAMRRRMAGGSAPRNEDIPGRIEQRWINAVDRHGQQYLVTADRLSDGSAAPAVGHALDDSERLGGAIHEALEVFCQTVWPCSAAAAAPHRLGEPQ</sequence>
<feature type="region of interest" description="Disordered" evidence="1">
    <location>
        <begin position="94"/>
        <end position="119"/>
    </location>
</feature>
<dbReference type="AlphaFoldDB" id="A0AB39S430"/>
<organism evidence="2">
    <name type="scientific">Streptomyces sp. R35</name>
    <dbReference type="NCBI Taxonomy" id="3238630"/>
    <lineage>
        <taxon>Bacteria</taxon>
        <taxon>Bacillati</taxon>
        <taxon>Actinomycetota</taxon>
        <taxon>Actinomycetes</taxon>
        <taxon>Kitasatosporales</taxon>
        <taxon>Streptomycetaceae</taxon>
        <taxon>Streptomyces</taxon>
    </lineage>
</organism>
<evidence type="ECO:0000256" key="1">
    <source>
        <dbReference type="SAM" id="MobiDB-lite"/>
    </source>
</evidence>
<protein>
    <recommendedName>
        <fullName evidence="3">ESAT-6 protein secretion system EspG family protein</fullName>
    </recommendedName>
</protein>
<gene>
    <name evidence="2" type="ORF">AB5J50_16775</name>
</gene>